<name>A0A5U2F631_SALER</name>
<dbReference type="CDD" id="cd01130">
    <property type="entry name" value="VirB11-like_ATPase"/>
    <property type="match status" value="1"/>
</dbReference>
<comment type="similarity">
    <text evidence="1">Belongs to the GSP E family.</text>
</comment>
<dbReference type="InterPro" id="IPR001482">
    <property type="entry name" value="T2SS/T4SS_dom"/>
</dbReference>
<comment type="caution">
    <text evidence="3">The sequence shown here is derived from an EMBL/GenBank/DDBJ whole genome shotgun (WGS) entry which is preliminary data.</text>
</comment>
<dbReference type="Pfam" id="PF00437">
    <property type="entry name" value="T2SSE"/>
    <property type="match status" value="1"/>
</dbReference>
<dbReference type="AlphaFoldDB" id="A0A5U2F631"/>
<accession>A0A5U2F631</accession>
<dbReference type="GO" id="GO:0016887">
    <property type="term" value="F:ATP hydrolysis activity"/>
    <property type="evidence" value="ECO:0007669"/>
    <property type="project" value="InterPro"/>
</dbReference>
<feature type="domain" description="Bacterial type II secretion system protein E" evidence="2">
    <location>
        <begin position="38"/>
        <end position="316"/>
    </location>
</feature>
<evidence type="ECO:0000259" key="2">
    <source>
        <dbReference type="Pfam" id="PF00437"/>
    </source>
</evidence>
<dbReference type="EMBL" id="AAGKHU010000060">
    <property type="protein sequence ID" value="EBP0012435.1"/>
    <property type="molecule type" value="Genomic_DNA"/>
</dbReference>
<gene>
    <name evidence="3" type="ORF">HX37_16770</name>
</gene>
<evidence type="ECO:0000256" key="1">
    <source>
        <dbReference type="ARBA" id="ARBA00006611"/>
    </source>
</evidence>
<protein>
    <submittedName>
        <fullName evidence="3">CpaF family protein</fullName>
    </submittedName>
</protein>
<reference evidence="3" key="1">
    <citation type="submission" date="2018-07" db="EMBL/GenBank/DDBJ databases">
        <authorList>
            <consortium name="GenomeTrakr network: Whole genome sequencing for foodborne pathogen traceback"/>
        </authorList>
    </citation>
    <scope>NUCLEOTIDE SEQUENCE</scope>
    <source>
        <strain evidence="3">CFSAN018538</strain>
    </source>
</reference>
<dbReference type="PANTHER" id="PTHR30486:SF6">
    <property type="entry name" value="TYPE IV PILUS RETRACTATION ATPASE PILT"/>
    <property type="match status" value="1"/>
</dbReference>
<dbReference type="SUPFAM" id="SSF52540">
    <property type="entry name" value="P-loop containing nucleoside triphosphate hydrolases"/>
    <property type="match status" value="1"/>
</dbReference>
<dbReference type="InterPro" id="IPR050921">
    <property type="entry name" value="T4SS_GSP_E_ATPase"/>
</dbReference>
<dbReference type="PANTHER" id="PTHR30486">
    <property type="entry name" value="TWITCHING MOTILITY PROTEIN PILT"/>
    <property type="match status" value="1"/>
</dbReference>
<proteinExistence type="inferred from homology"/>
<evidence type="ECO:0000313" key="3">
    <source>
        <dbReference type="EMBL" id="EBP0012435.1"/>
    </source>
</evidence>
<dbReference type="Gene3D" id="3.40.50.300">
    <property type="entry name" value="P-loop containing nucleotide triphosphate hydrolases"/>
    <property type="match status" value="1"/>
</dbReference>
<organism evidence="3">
    <name type="scientific">Salmonella enterica</name>
    <name type="common">Salmonella choleraesuis</name>
    <dbReference type="NCBI Taxonomy" id="28901"/>
    <lineage>
        <taxon>Bacteria</taxon>
        <taxon>Pseudomonadati</taxon>
        <taxon>Pseudomonadota</taxon>
        <taxon>Gammaproteobacteria</taxon>
        <taxon>Enterobacterales</taxon>
        <taxon>Enterobacteriaceae</taxon>
        <taxon>Salmonella</taxon>
    </lineage>
</organism>
<sequence length="358" mass="40602">MHTYTENNKKVYPFGEIEFFDPIEENSWDQIHDGMLPIMSLYHDPDVTDVFINRYDNIWKQVNGKYEKTPYTFSSEHALKSWVSQIAVVLKQPFSTSGNYKYGDIIEPVLDARLPDGSRLMCTDAIISPQGTTVSLRKVPKRILDENDFIHSGMMTPEMLDYLIDVIKTHKTFLVAGNTGSGKTSLLRFLAKFIDIMERIITAEDTQELHIHKYFPLGIALEAAHRKDVNADLPSLVNLTMRGNPDRVWVGEIRTAAAIAAFYMVLSSGTTGNASTLHSVTAAGALRKMAWLMSSYLSMDFNIAQNLITSEIDVIVQCRRTPQYGRRVTEIVEVRDGVLVPVFLFDEKTLQHKRVLFD</sequence>
<dbReference type="InterPro" id="IPR027417">
    <property type="entry name" value="P-loop_NTPase"/>
</dbReference>
<dbReference type="Gene3D" id="3.30.450.370">
    <property type="match status" value="1"/>
</dbReference>